<dbReference type="GO" id="GO:0004713">
    <property type="term" value="F:protein tyrosine kinase activity"/>
    <property type="evidence" value="ECO:0007669"/>
    <property type="project" value="InterPro"/>
</dbReference>
<dbReference type="SUPFAM" id="SSF56112">
    <property type="entry name" value="Protein kinase-like (PK-like)"/>
    <property type="match status" value="1"/>
</dbReference>
<dbReference type="InterPro" id="IPR001245">
    <property type="entry name" value="Ser-Thr/Tyr_kinase_cat_dom"/>
</dbReference>
<proteinExistence type="predicted"/>
<dbReference type="SMART" id="SM00219">
    <property type="entry name" value="TyrKc"/>
    <property type="match status" value="1"/>
</dbReference>
<gene>
    <name evidence="4" type="primary">ORF147247</name>
</gene>
<protein>
    <recommendedName>
        <fullName evidence="3">Protein kinase domain-containing protein</fullName>
    </recommendedName>
</protein>
<keyword evidence="2" id="KW-1133">Transmembrane helix</keyword>
<dbReference type="AlphaFoldDB" id="A0A0B7AYY0"/>
<evidence type="ECO:0000259" key="3">
    <source>
        <dbReference type="PROSITE" id="PS50011"/>
    </source>
</evidence>
<name>A0A0B7AYY0_9EUPU</name>
<feature type="compositionally biased region" description="Low complexity" evidence="1">
    <location>
        <begin position="652"/>
        <end position="667"/>
    </location>
</feature>
<evidence type="ECO:0000256" key="2">
    <source>
        <dbReference type="SAM" id="Phobius"/>
    </source>
</evidence>
<dbReference type="Gene3D" id="1.10.510.10">
    <property type="entry name" value="Transferase(Phosphotransferase) domain 1"/>
    <property type="match status" value="1"/>
</dbReference>
<keyword evidence="2" id="KW-0472">Membrane</keyword>
<dbReference type="GO" id="GO:0005524">
    <property type="term" value="F:ATP binding"/>
    <property type="evidence" value="ECO:0007669"/>
    <property type="project" value="InterPro"/>
</dbReference>
<dbReference type="InterPro" id="IPR051681">
    <property type="entry name" value="Ser/Thr_Kinases-Pseudokinases"/>
</dbReference>
<feature type="domain" description="Protein kinase" evidence="3">
    <location>
        <begin position="357"/>
        <end position="638"/>
    </location>
</feature>
<feature type="region of interest" description="Disordered" evidence="1">
    <location>
        <begin position="638"/>
        <end position="667"/>
    </location>
</feature>
<dbReference type="GO" id="GO:0004674">
    <property type="term" value="F:protein serine/threonine kinase activity"/>
    <property type="evidence" value="ECO:0007669"/>
    <property type="project" value="TreeGrafter"/>
</dbReference>
<dbReference type="EMBL" id="HACG01038411">
    <property type="protein sequence ID" value="CEK85276.1"/>
    <property type="molecule type" value="Transcribed_RNA"/>
</dbReference>
<dbReference type="InterPro" id="IPR011009">
    <property type="entry name" value="Kinase-like_dom_sf"/>
</dbReference>
<reference evidence="4" key="1">
    <citation type="submission" date="2014-12" db="EMBL/GenBank/DDBJ databases">
        <title>Insight into the proteome of Arion vulgaris.</title>
        <authorList>
            <person name="Aradska J."/>
            <person name="Bulat T."/>
            <person name="Smidak R."/>
            <person name="Sarate P."/>
            <person name="Gangsoo J."/>
            <person name="Sialana F."/>
            <person name="Bilban M."/>
            <person name="Lubec G."/>
        </authorList>
    </citation>
    <scope>NUCLEOTIDE SEQUENCE</scope>
    <source>
        <tissue evidence="4">Skin</tissue>
    </source>
</reference>
<dbReference type="PROSITE" id="PS00109">
    <property type="entry name" value="PROTEIN_KINASE_TYR"/>
    <property type="match status" value="1"/>
</dbReference>
<dbReference type="InterPro" id="IPR000719">
    <property type="entry name" value="Prot_kinase_dom"/>
</dbReference>
<feature type="transmembrane region" description="Helical" evidence="2">
    <location>
        <begin position="263"/>
        <end position="287"/>
    </location>
</feature>
<dbReference type="Pfam" id="PF07714">
    <property type="entry name" value="PK_Tyr_Ser-Thr"/>
    <property type="match status" value="1"/>
</dbReference>
<dbReference type="PANTHER" id="PTHR44329">
    <property type="entry name" value="SERINE/THREONINE-PROTEIN KINASE TNNI3K-RELATED"/>
    <property type="match status" value="1"/>
</dbReference>
<dbReference type="InterPro" id="IPR008266">
    <property type="entry name" value="Tyr_kinase_AS"/>
</dbReference>
<sequence length="667" mass="75211">MSYYILAQTMKIAKECRLIYAIFSCLLLAAINETSSDDNSSVVRAAENVSLTKGVLDVLENVPILDMDTCTIKIGAGSNDIINLKPLAMLDGYPRYNATFSVIMQDMQSTWNYSYNPCMPYSLPHDNPHDKDVFGDGCHSVLMCKYRNETSRLYYYSLGISSQDKVKVELVGTDNETSEVEVVLVYAGIKSLRLSETRIHLVCDDTKMEEHDGVFNITLDDGRFSVYGELHHQCCCVGGCWRRGLGLVPDSDKTDLVGSDGEIMLVVAGFMVGLVMFVALIGGLCYVKRTHLHFYSKLPGISHTEPITNSTDLTLLATPMDGSKYPDFRDYEPAGFSTSKRKLIPVLVDCNVQIQSVEMGQRLGGGIFCDTHLAKWNEITVTLKRLTIAIHNNQLTSDTMNWMKEEVWFLSRQRHKNIVCIIGLCLDGRLPFLLTEHVIGECLKDFLKANGKFLTWPQRVRLCSQVTDGMAFLHSTKPPIIHRDLRCGNLFISDNDFVKVADYGLTKLLQPMREQCQNDDCCCQRQFSAFPAKIRWTAPELLTHPCTKEGQSSIITTACDVYSFALVMWEMVVCKDPFDEISRDAEVIEIVKNGGRPDIPLSDEMMPQFKDLMKSCWDQRPGNRPPFKQVAVRLKEVVGPARSHQKHVTSNKQRLQKQQDQKQLAPV</sequence>
<evidence type="ECO:0000256" key="1">
    <source>
        <dbReference type="SAM" id="MobiDB-lite"/>
    </source>
</evidence>
<evidence type="ECO:0000313" key="4">
    <source>
        <dbReference type="EMBL" id="CEK85276.1"/>
    </source>
</evidence>
<accession>A0A0B7AYY0</accession>
<keyword evidence="2" id="KW-0812">Transmembrane</keyword>
<dbReference type="PROSITE" id="PS50011">
    <property type="entry name" value="PROTEIN_KINASE_DOM"/>
    <property type="match status" value="1"/>
</dbReference>
<dbReference type="InterPro" id="IPR020635">
    <property type="entry name" value="Tyr_kinase_cat_dom"/>
</dbReference>
<organism evidence="4">
    <name type="scientific">Arion vulgaris</name>
    <dbReference type="NCBI Taxonomy" id="1028688"/>
    <lineage>
        <taxon>Eukaryota</taxon>
        <taxon>Metazoa</taxon>
        <taxon>Spiralia</taxon>
        <taxon>Lophotrochozoa</taxon>
        <taxon>Mollusca</taxon>
        <taxon>Gastropoda</taxon>
        <taxon>Heterobranchia</taxon>
        <taxon>Euthyneura</taxon>
        <taxon>Panpulmonata</taxon>
        <taxon>Eupulmonata</taxon>
        <taxon>Stylommatophora</taxon>
        <taxon>Helicina</taxon>
        <taxon>Arionoidea</taxon>
        <taxon>Arionidae</taxon>
        <taxon>Arion</taxon>
    </lineage>
</organism>